<dbReference type="InterPro" id="IPR006001">
    <property type="entry name" value="Therm_gnt_kin"/>
</dbReference>
<sequence length="174" mass="19249">MGNAPKHCKVVVMGVSGCGKSLIGAKLARYLGVPFYDADDFHSDSNVDKMAKGIPLNDEDRADWLADLAKLLSSETALVLGCSALKYRYRERLRRDEPNVVFIYLSGDFTMIRERLAGRENHYFKGDDMLKSQFAQLEPPSEAEAAIVSIDQSPATILEHCLHALNQSSVCSHS</sequence>
<keyword evidence="4 9" id="KW-0808">Transferase</keyword>
<dbReference type="RefSeq" id="WP_250084078.1">
    <property type="nucleotide sequence ID" value="NZ_JAMJPJ010000042.1"/>
</dbReference>
<name>A0ABT0SUN3_9GAMM</name>
<comment type="similarity">
    <text evidence="2 9">Belongs to the gluconokinase GntK/GntV family.</text>
</comment>
<keyword evidence="7 9" id="KW-0067">ATP-binding</keyword>
<evidence type="ECO:0000256" key="3">
    <source>
        <dbReference type="ARBA" id="ARBA00012054"/>
    </source>
</evidence>
<dbReference type="EC" id="2.7.1.12" evidence="3 9"/>
<evidence type="ECO:0000313" key="11">
    <source>
        <dbReference type="Proteomes" id="UP001165308"/>
    </source>
</evidence>
<organism evidence="10 11">
    <name type="scientific">Halomonas llamarensis</name>
    <dbReference type="NCBI Taxonomy" id="2945104"/>
    <lineage>
        <taxon>Bacteria</taxon>
        <taxon>Pseudomonadati</taxon>
        <taxon>Pseudomonadota</taxon>
        <taxon>Gammaproteobacteria</taxon>
        <taxon>Oceanospirillales</taxon>
        <taxon>Halomonadaceae</taxon>
        <taxon>Halomonas</taxon>
    </lineage>
</organism>
<dbReference type="Proteomes" id="UP001165308">
    <property type="component" value="Unassembled WGS sequence"/>
</dbReference>
<keyword evidence="11" id="KW-1185">Reference proteome</keyword>
<evidence type="ECO:0000256" key="7">
    <source>
        <dbReference type="ARBA" id="ARBA00022840"/>
    </source>
</evidence>
<dbReference type="Gene3D" id="3.40.50.300">
    <property type="entry name" value="P-loop containing nucleotide triphosphate hydrolases"/>
    <property type="match status" value="1"/>
</dbReference>
<dbReference type="EMBL" id="JAMJPJ010000042">
    <property type="protein sequence ID" value="MCL7931533.1"/>
    <property type="molecule type" value="Genomic_DNA"/>
</dbReference>
<evidence type="ECO:0000313" key="10">
    <source>
        <dbReference type="EMBL" id="MCL7931533.1"/>
    </source>
</evidence>
<evidence type="ECO:0000256" key="5">
    <source>
        <dbReference type="ARBA" id="ARBA00022741"/>
    </source>
</evidence>
<evidence type="ECO:0000256" key="9">
    <source>
        <dbReference type="RuleBase" id="RU363066"/>
    </source>
</evidence>
<dbReference type="InterPro" id="IPR031322">
    <property type="entry name" value="Shikimate/glucono_kinase"/>
</dbReference>
<evidence type="ECO:0000256" key="8">
    <source>
        <dbReference type="ARBA" id="ARBA00048090"/>
    </source>
</evidence>
<reference evidence="10" key="1">
    <citation type="submission" date="2022-05" db="EMBL/GenBank/DDBJ databases">
        <title>Halomonas geminus sp. nov. and Halomonas llamarensis sp. nov. isolated from high-altitude salars of the Atacama Desert.</title>
        <authorList>
            <person name="Hintersatz C."/>
            <person name="Rojas L.A."/>
            <person name="Wei T.-S."/>
            <person name="Kutschke S."/>
            <person name="Lehmann F."/>
            <person name="Jain R."/>
            <person name="Pollmann K."/>
        </authorList>
    </citation>
    <scope>NUCLEOTIDE SEQUENCE</scope>
    <source>
        <strain evidence="10">ATCHA</strain>
    </source>
</reference>
<protein>
    <recommendedName>
        <fullName evidence="3 9">Gluconokinase</fullName>
        <ecNumber evidence="3 9">2.7.1.12</ecNumber>
    </recommendedName>
</protein>
<dbReference type="CDD" id="cd02021">
    <property type="entry name" value="GntK"/>
    <property type="match status" value="1"/>
</dbReference>
<dbReference type="PANTHER" id="PTHR43442">
    <property type="entry name" value="GLUCONOKINASE-RELATED"/>
    <property type="match status" value="1"/>
</dbReference>
<comment type="pathway">
    <text evidence="1">Carbohydrate acid metabolism.</text>
</comment>
<comment type="catalytic activity">
    <reaction evidence="8 9">
        <text>D-gluconate + ATP = 6-phospho-D-gluconate + ADP + H(+)</text>
        <dbReference type="Rhea" id="RHEA:19433"/>
        <dbReference type="ChEBI" id="CHEBI:15378"/>
        <dbReference type="ChEBI" id="CHEBI:18391"/>
        <dbReference type="ChEBI" id="CHEBI:30616"/>
        <dbReference type="ChEBI" id="CHEBI:58759"/>
        <dbReference type="ChEBI" id="CHEBI:456216"/>
        <dbReference type="EC" id="2.7.1.12"/>
    </reaction>
</comment>
<evidence type="ECO:0000256" key="6">
    <source>
        <dbReference type="ARBA" id="ARBA00022777"/>
    </source>
</evidence>
<evidence type="ECO:0000256" key="1">
    <source>
        <dbReference type="ARBA" id="ARBA00004761"/>
    </source>
</evidence>
<proteinExistence type="inferred from homology"/>
<evidence type="ECO:0000256" key="2">
    <source>
        <dbReference type="ARBA" id="ARBA00008420"/>
    </source>
</evidence>
<dbReference type="PANTHER" id="PTHR43442:SF3">
    <property type="entry name" value="GLUCONOKINASE-RELATED"/>
    <property type="match status" value="1"/>
</dbReference>
<evidence type="ECO:0000256" key="4">
    <source>
        <dbReference type="ARBA" id="ARBA00022679"/>
    </source>
</evidence>
<dbReference type="InterPro" id="IPR027417">
    <property type="entry name" value="P-loop_NTPase"/>
</dbReference>
<dbReference type="NCBIfam" id="TIGR01313">
    <property type="entry name" value="therm_gnt_kin"/>
    <property type="match status" value="1"/>
</dbReference>
<gene>
    <name evidence="10" type="ORF">M8006_16360</name>
</gene>
<accession>A0ABT0SUN3</accession>
<dbReference type="SUPFAM" id="SSF52540">
    <property type="entry name" value="P-loop containing nucleoside triphosphate hydrolases"/>
    <property type="match status" value="1"/>
</dbReference>
<keyword evidence="5 9" id="KW-0547">Nucleotide-binding</keyword>
<comment type="caution">
    <text evidence="10">The sequence shown here is derived from an EMBL/GenBank/DDBJ whole genome shotgun (WGS) entry which is preliminary data.</text>
</comment>
<keyword evidence="6 9" id="KW-0418">Kinase</keyword>
<dbReference type="Pfam" id="PF01202">
    <property type="entry name" value="SKI"/>
    <property type="match status" value="1"/>
</dbReference>